<keyword evidence="9" id="KW-1185">Reference proteome</keyword>
<dbReference type="RefSeq" id="WP_216325093.1">
    <property type="nucleotide sequence ID" value="NZ_JAHKRT010000006.1"/>
</dbReference>
<dbReference type="InterPro" id="IPR020846">
    <property type="entry name" value="MFS_dom"/>
</dbReference>
<dbReference type="PIRSF" id="PIRSF002808">
    <property type="entry name" value="Hexose_phosphate_transp"/>
    <property type="match status" value="1"/>
</dbReference>
<feature type="transmembrane region" description="Helical" evidence="6">
    <location>
        <begin position="401"/>
        <end position="420"/>
    </location>
</feature>
<dbReference type="InterPro" id="IPR011701">
    <property type="entry name" value="MFS"/>
</dbReference>
<dbReference type="Proteomes" id="UP000776276">
    <property type="component" value="Unassembled WGS sequence"/>
</dbReference>
<dbReference type="Pfam" id="PF07690">
    <property type="entry name" value="MFS_1"/>
    <property type="match status" value="1"/>
</dbReference>
<protein>
    <submittedName>
        <fullName evidence="8">MFS transporter</fullName>
    </submittedName>
</protein>
<evidence type="ECO:0000313" key="9">
    <source>
        <dbReference type="Proteomes" id="UP000776276"/>
    </source>
</evidence>
<keyword evidence="2" id="KW-1003">Cell membrane</keyword>
<accession>A0ABS6BMX8</accession>
<keyword evidence="4 6" id="KW-1133">Transmembrane helix</keyword>
<dbReference type="PROSITE" id="PS50850">
    <property type="entry name" value="MFS"/>
    <property type="match status" value="1"/>
</dbReference>
<name>A0ABS6BMX8_9SPHN</name>
<evidence type="ECO:0000256" key="4">
    <source>
        <dbReference type="ARBA" id="ARBA00022989"/>
    </source>
</evidence>
<feature type="transmembrane region" description="Helical" evidence="6">
    <location>
        <begin position="89"/>
        <end position="116"/>
    </location>
</feature>
<evidence type="ECO:0000256" key="6">
    <source>
        <dbReference type="SAM" id="Phobius"/>
    </source>
</evidence>
<feature type="transmembrane region" description="Helical" evidence="6">
    <location>
        <begin position="272"/>
        <end position="292"/>
    </location>
</feature>
<feature type="transmembrane region" description="Helical" evidence="6">
    <location>
        <begin position="48"/>
        <end position="69"/>
    </location>
</feature>
<keyword evidence="5 6" id="KW-0472">Membrane</keyword>
<comment type="caution">
    <text evidence="8">The sequence shown here is derived from an EMBL/GenBank/DDBJ whole genome shotgun (WGS) entry which is preliminary data.</text>
</comment>
<organism evidence="8 9">
    <name type="scientific">Sphingomonas quercus</name>
    <dbReference type="NCBI Taxonomy" id="2842451"/>
    <lineage>
        <taxon>Bacteria</taxon>
        <taxon>Pseudomonadati</taxon>
        <taxon>Pseudomonadota</taxon>
        <taxon>Alphaproteobacteria</taxon>
        <taxon>Sphingomonadales</taxon>
        <taxon>Sphingomonadaceae</taxon>
        <taxon>Sphingomonas</taxon>
    </lineage>
</organism>
<evidence type="ECO:0000256" key="1">
    <source>
        <dbReference type="ARBA" id="ARBA00004651"/>
    </source>
</evidence>
<dbReference type="InterPro" id="IPR000849">
    <property type="entry name" value="Sugar_P_transporter"/>
</dbReference>
<feature type="transmembrane region" description="Helical" evidence="6">
    <location>
        <begin position="313"/>
        <end position="332"/>
    </location>
</feature>
<dbReference type="PANTHER" id="PTHR11662">
    <property type="entry name" value="SOLUTE CARRIER FAMILY 17"/>
    <property type="match status" value="1"/>
</dbReference>
<evidence type="ECO:0000313" key="8">
    <source>
        <dbReference type="EMBL" id="MBU3078594.1"/>
    </source>
</evidence>
<proteinExistence type="predicted"/>
<dbReference type="InterPro" id="IPR050382">
    <property type="entry name" value="MFS_Na/Anion_cotransporter"/>
</dbReference>
<dbReference type="PANTHER" id="PTHR11662:SF399">
    <property type="entry name" value="FI19708P1-RELATED"/>
    <property type="match status" value="1"/>
</dbReference>
<reference evidence="8 9" key="1">
    <citation type="submission" date="2021-06" db="EMBL/GenBank/DDBJ databases">
        <title>Sphingomonas sp. XMGL2, whole genome shotgun sequencing project.</title>
        <authorList>
            <person name="Zhao G."/>
            <person name="Shen L."/>
        </authorList>
    </citation>
    <scope>NUCLEOTIDE SEQUENCE [LARGE SCALE GENOMIC DNA]</scope>
    <source>
        <strain evidence="8 9">XMGL2</strain>
    </source>
</reference>
<keyword evidence="3 6" id="KW-0812">Transmembrane</keyword>
<dbReference type="EMBL" id="JAHKRT010000006">
    <property type="protein sequence ID" value="MBU3078594.1"/>
    <property type="molecule type" value="Genomic_DNA"/>
</dbReference>
<evidence type="ECO:0000256" key="2">
    <source>
        <dbReference type="ARBA" id="ARBA00022475"/>
    </source>
</evidence>
<comment type="subcellular location">
    <subcellularLocation>
        <location evidence="1">Cell membrane</location>
        <topology evidence="1">Multi-pass membrane protein</topology>
    </subcellularLocation>
</comment>
<evidence type="ECO:0000256" key="3">
    <source>
        <dbReference type="ARBA" id="ARBA00022692"/>
    </source>
</evidence>
<sequence>MSDAGVREAARPTRVRHAVLWLTVAAYMITYMDRVVISTTAPMIQKEFGLSVITMGWVFSVFQIGYAMFQIPGGWLGDKFGPRRTLTAIVVWWSTFTALTTATWSAGSLIVCRFLFGCGEAGAFPNATRSLSRWMLPSERGFAQGITHAGARLGGAITPLIVVSLMLHLGWRGPFLIFAVLGLVWAAVWFWYFRDDPRQHKGANEAERALIANALGAQAADVGERPAVPWRKILSSPQLWLICCMYFCYAYSINIFLTWFPKYLNEVRSFDLAAMGLFASVPLMAGVVGDIAGGWISDRLIHRSGNVTMGRRVVAILGFVVAAIAIPVAVLTKAPLESVAWFALAVFGLELTVGVSWALTLDVGGVFAGSVSSVMNTFGNIGGALAAVITGYILHWSGWDAAMYVLAILSAVAALLFLKIDASRLIYAREG</sequence>
<feature type="transmembrane region" description="Helical" evidence="6">
    <location>
        <begin position="338"/>
        <end position="361"/>
    </location>
</feature>
<feature type="transmembrane region" description="Helical" evidence="6">
    <location>
        <begin position="239"/>
        <end position="260"/>
    </location>
</feature>
<feature type="transmembrane region" description="Helical" evidence="6">
    <location>
        <begin position="18"/>
        <end position="36"/>
    </location>
</feature>
<feature type="transmembrane region" description="Helical" evidence="6">
    <location>
        <begin position="373"/>
        <end position="395"/>
    </location>
</feature>
<feature type="transmembrane region" description="Helical" evidence="6">
    <location>
        <begin position="149"/>
        <end position="169"/>
    </location>
</feature>
<feature type="transmembrane region" description="Helical" evidence="6">
    <location>
        <begin position="175"/>
        <end position="193"/>
    </location>
</feature>
<evidence type="ECO:0000259" key="7">
    <source>
        <dbReference type="PROSITE" id="PS50850"/>
    </source>
</evidence>
<gene>
    <name evidence="8" type="ORF">KOF26_12010</name>
</gene>
<evidence type="ECO:0000256" key="5">
    <source>
        <dbReference type="ARBA" id="ARBA00023136"/>
    </source>
</evidence>
<dbReference type="CDD" id="cd17319">
    <property type="entry name" value="MFS_ExuT_GudP_like"/>
    <property type="match status" value="1"/>
</dbReference>
<feature type="domain" description="Major facilitator superfamily (MFS) profile" evidence="7">
    <location>
        <begin position="19"/>
        <end position="425"/>
    </location>
</feature>